<dbReference type="Pfam" id="PF01943">
    <property type="entry name" value="Polysacc_synt"/>
    <property type="match status" value="1"/>
</dbReference>
<evidence type="ECO:0000256" key="3">
    <source>
        <dbReference type="ARBA" id="ARBA00022692"/>
    </source>
</evidence>
<evidence type="ECO:0000256" key="2">
    <source>
        <dbReference type="ARBA" id="ARBA00022475"/>
    </source>
</evidence>
<evidence type="ECO:0000313" key="7">
    <source>
        <dbReference type="EMBL" id="TPD73571.1"/>
    </source>
</evidence>
<sequence length="433" mass="49129">MVSIKKIVESSLFKVTSLNSVSVVIKLLIGILSSKVIAIFLGAPGMALVGNMRNFFSSVETVTTLGFQNGIVKYTAENKDDETHLKKVISTIFITLLCSSILFALILFAFSEFWSNQVFGDHNNYGFVISILAISIPFYVMNVFLTSVLNGFGKFHKVIYITIFGNIIGLLVSVILIWKLDIAGALISIAATPALLLIVTYLYFRSLMNMREYIHFRYFNFAVIRNLSSFSLMAFVSGFFGPLVYLTIRNNVIEKLGEEQAGYWSAMERISSNYLLFISTLLTVYFLPKLILATTSQQTKDVFYSYYKKILPLFIFAIVIIYILKGFIVRFLFTKEFLPVEELFQWQLIGDIFKVASLILGFEFFAKKMTLAFIVTELISLGILYASSMFFIDLYGIEGIVMAHAFTHAFYLLMLVIYFKNKLKPTGMLSKQN</sequence>
<dbReference type="RefSeq" id="WP_139997788.1">
    <property type="nucleotide sequence ID" value="NZ_VFJE01000046.1"/>
</dbReference>
<dbReference type="InterPro" id="IPR044550">
    <property type="entry name" value="WzxE"/>
</dbReference>
<comment type="caution">
    <text evidence="7">The sequence shown here is derived from an EMBL/GenBank/DDBJ whole genome shotgun (WGS) entry which is preliminary data.</text>
</comment>
<dbReference type="InterPro" id="IPR002797">
    <property type="entry name" value="Polysacc_synth"/>
</dbReference>
<keyword evidence="2" id="KW-1003">Cell membrane</keyword>
<feature type="transmembrane region" description="Helical" evidence="6">
    <location>
        <begin position="88"/>
        <end position="110"/>
    </location>
</feature>
<evidence type="ECO:0000256" key="4">
    <source>
        <dbReference type="ARBA" id="ARBA00022989"/>
    </source>
</evidence>
<proteinExistence type="predicted"/>
<dbReference type="AlphaFoldDB" id="A0A501QMT0"/>
<keyword evidence="5 6" id="KW-0472">Membrane</keyword>
<dbReference type="PANTHER" id="PTHR30250:SF30">
    <property type="entry name" value="LIPID III FLIPPASE"/>
    <property type="match status" value="1"/>
</dbReference>
<reference evidence="7 8" key="2">
    <citation type="submission" date="2019-06" db="EMBL/GenBank/DDBJ databases">
        <authorList>
            <person name="Seo Y."/>
        </authorList>
    </citation>
    <scope>NUCLEOTIDE SEQUENCE [LARGE SCALE GENOMIC DNA]</scope>
    <source>
        <strain evidence="7 8">MaA-Y11</strain>
    </source>
</reference>
<dbReference type="Proteomes" id="UP000319175">
    <property type="component" value="Unassembled WGS sequence"/>
</dbReference>
<feature type="transmembrane region" description="Helical" evidence="6">
    <location>
        <begin position="274"/>
        <end position="292"/>
    </location>
</feature>
<dbReference type="OrthoDB" id="9769862at2"/>
<keyword evidence="3 6" id="KW-0812">Transmembrane</keyword>
<evidence type="ECO:0000256" key="1">
    <source>
        <dbReference type="ARBA" id="ARBA00004651"/>
    </source>
</evidence>
<feature type="transmembrane region" description="Helical" evidence="6">
    <location>
        <begin position="158"/>
        <end position="178"/>
    </location>
</feature>
<gene>
    <name evidence="7" type="ORF">FJA49_00635</name>
</gene>
<comment type="subcellular location">
    <subcellularLocation>
        <location evidence="1">Cell membrane</location>
        <topology evidence="1">Multi-pass membrane protein</topology>
    </subcellularLocation>
</comment>
<evidence type="ECO:0000256" key="6">
    <source>
        <dbReference type="SAM" id="Phobius"/>
    </source>
</evidence>
<feature type="transmembrane region" description="Helical" evidence="6">
    <location>
        <begin position="401"/>
        <end position="419"/>
    </location>
</feature>
<keyword evidence="4 6" id="KW-1133">Transmembrane helix</keyword>
<feature type="transmembrane region" description="Helical" evidence="6">
    <location>
        <begin position="313"/>
        <end position="333"/>
    </location>
</feature>
<feature type="transmembrane region" description="Helical" evidence="6">
    <location>
        <begin position="184"/>
        <end position="204"/>
    </location>
</feature>
<feature type="transmembrane region" description="Helical" evidence="6">
    <location>
        <begin position="345"/>
        <end position="365"/>
    </location>
</feature>
<evidence type="ECO:0000256" key="5">
    <source>
        <dbReference type="ARBA" id="ARBA00023136"/>
    </source>
</evidence>
<organism evidence="7 8">
    <name type="scientific">Flavobacterium microcysteis</name>
    <dbReference type="NCBI Taxonomy" id="2596891"/>
    <lineage>
        <taxon>Bacteria</taxon>
        <taxon>Pseudomonadati</taxon>
        <taxon>Bacteroidota</taxon>
        <taxon>Flavobacteriia</taxon>
        <taxon>Flavobacteriales</taxon>
        <taxon>Flavobacteriaceae</taxon>
        <taxon>Flavobacterium</taxon>
    </lineage>
</organism>
<feature type="transmembrane region" description="Helical" evidence="6">
    <location>
        <begin position="125"/>
        <end position="146"/>
    </location>
</feature>
<dbReference type="CDD" id="cd13125">
    <property type="entry name" value="MATE_like_10"/>
    <property type="match status" value="1"/>
</dbReference>
<dbReference type="InterPro" id="IPR050833">
    <property type="entry name" value="Poly_Biosynth_Transport"/>
</dbReference>
<reference evidence="7 8" key="1">
    <citation type="submission" date="2019-06" db="EMBL/GenBank/DDBJ databases">
        <title>Flavobacterium sp. MaA-Y11 from geoumgang.</title>
        <authorList>
            <person name="Jeong S."/>
        </authorList>
    </citation>
    <scope>NUCLEOTIDE SEQUENCE [LARGE SCALE GENOMIC DNA]</scope>
    <source>
        <strain evidence="7 8">MaA-Y11</strain>
    </source>
</reference>
<feature type="transmembrane region" description="Helical" evidence="6">
    <location>
        <begin position="20"/>
        <end position="43"/>
    </location>
</feature>
<protein>
    <submittedName>
        <fullName evidence="7">O-antigen translocase</fullName>
    </submittedName>
</protein>
<feature type="transmembrane region" description="Helical" evidence="6">
    <location>
        <begin position="224"/>
        <end position="248"/>
    </location>
</feature>
<dbReference type="GO" id="GO:0005886">
    <property type="term" value="C:plasma membrane"/>
    <property type="evidence" value="ECO:0007669"/>
    <property type="project" value="UniProtKB-SubCell"/>
</dbReference>
<dbReference type="EMBL" id="VFJE01000046">
    <property type="protein sequence ID" value="TPD73571.1"/>
    <property type="molecule type" value="Genomic_DNA"/>
</dbReference>
<accession>A0A501QMT0</accession>
<feature type="transmembrane region" description="Helical" evidence="6">
    <location>
        <begin position="372"/>
        <end position="395"/>
    </location>
</feature>
<name>A0A501QMT0_9FLAO</name>
<dbReference type="GO" id="GO:0009246">
    <property type="term" value="P:enterobacterial common antigen biosynthetic process"/>
    <property type="evidence" value="ECO:0007669"/>
    <property type="project" value="InterPro"/>
</dbReference>
<dbReference type="PANTHER" id="PTHR30250">
    <property type="entry name" value="PST FAMILY PREDICTED COLANIC ACID TRANSPORTER"/>
    <property type="match status" value="1"/>
</dbReference>
<evidence type="ECO:0000313" key="8">
    <source>
        <dbReference type="Proteomes" id="UP000319175"/>
    </source>
</evidence>
<keyword evidence="8" id="KW-1185">Reference proteome</keyword>